<reference evidence="4" key="1">
    <citation type="submission" date="2020-09" db="EMBL/GenBank/DDBJ databases">
        <title>Genome-Enabled Discovery of Anthraquinone Biosynthesis in Senna tora.</title>
        <authorList>
            <person name="Kang S.-H."/>
            <person name="Pandey R.P."/>
            <person name="Lee C.-M."/>
            <person name="Sim J.-S."/>
            <person name="Jeong J.-T."/>
            <person name="Choi B.-S."/>
            <person name="Jung M."/>
            <person name="Ginzburg D."/>
            <person name="Zhao K."/>
            <person name="Won S.Y."/>
            <person name="Oh T.-J."/>
            <person name="Yu Y."/>
            <person name="Kim N.-H."/>
            <person name="Lee O.R."/>
            <person name="Lee T.-H."/>
            <person name="Bashyal P."/>
            <person name="Kim T.-S."/>
            <person name="Lee W.-H."/>
            <person name="Kawkins C."/>
            <person name="Kim C.-K."/>
            <person name="Kim J.S."/>
            <person name="Ahn B.O."/>
            <person name="Rhee S.Y."/>
            <person name="Sohng J.K."/>
        </authorList>
    </citation>
    <scope>NUCLEOTIDE SEQUENCE</scope>
    <source>
        <tissue evidence="4">Leaf</tissue>
    </source>
</reference>
<evidence type="ECO:0000313" key="5">
    <source>
        <dbReference type="Proteomes" id="UP000634136"/>
    </source>
</evidence>
<dbReference type="OrthoDB" id="1431320at2759"/>
<evidence type="ECO:0000259" key="3">
    <source>
        <dbReference type="Pfam" id="PF00931"/>
    </source>
</evidence>
<feature type="signal peptide" evidence="2">
    <location>
        <begin position="1"/>
        <end position="30"/>
    </location>
</feature>
<dbReference type="InterPro" id="IPR002182">
    <property type="entry name" value="NB-ARC"/>
</dbReference>
<dbReference type="AlphaFoldDB" id="A0A834XA96"/>
<dbReference type="Pfam" id="PF00931">
    <property type="entry name" value="NB-ARC"/>
    <property type="match status" value="1"/>
</dbReference>
<dbReference type="GO" id="GO:0043531">
    <property type="term" value="F:ADP binding"/>
    <property type="evidence" value="ECO:0007669"/>
    <property type="project" value="InterPro"/>
</dbReference>
<keyword evidence="1" id="KW-0611">Plant defense</keyword>
<dbReference type="InterPro" id="IPR050905">
    <property type="entry name" value="Plant_NBS-LRR"/>
</dbReference>
<feature type="chain" id="PRO_5032849821" evidence="2">
    <location>
        <begin position="31"/>
        <end position="382"/>
    </location>
</feature>
<keyword evidence="2" id="KW-0732">Signal</keyword>
<feature type="domain" description="NB-ARC" evidence="3">
    <location>
        <begin position="264"/>
        <end position="375"/>
    </location>
</feature>
<gene>
    <name evidence="4" type="ORF">G2W53_002677</name>
</gene>
<dbReference type="PANTHER" id="PTHR33463">
    <property type="entry name" value="NB-ARC DOMAIN-CONTAINING PROTEIN-RELATED"/>
    <property type="match status" value="1"/>
</dbReference>
<organism evidence="4 5">
    <name type="scientific">Senna tora</name>
    <dbReference type="NCBI Taxonomy" id="362788"/>
    <lineage>
        <taxon>Eukaryota</taxon>
        <taxon>Viridiplantae</taxon>
        <taxon>Streptophyta</taxon>
        <taxon>Embryophyta</taxon>
        <taxon>Tracheophyta</taxon>
        <taxon>Spermatophyta</taxon>
        <taxon>Magnoliopsida</taxon>
        <taxon>eudicotyledons</taxon>
        <taxon>Gunneridae</taxon>
        <taxon>Pentapetalae</taxon>
        <taxon>rosids</taxon>
        <taxon>fabids</taxon>
        <taxon>Fabales</taxon>
        <taxon>Fabaceae</taxon>
        <taxon>Caesalpinioideae</taxon>
        <taxon>Cassia clade</taxon>
        <taxon>Senna</taxon>
    </lineage>
</organism>
<evidence type="ECO:0000313" key="4">
    <source>
        <dbReference type="EMBL" id="KAF7840379.1"/>
    </source>
</evidence>
<proteinExistence type="predicted"/>
<accession>A0A834XA96</accession>
<evidence type="ECO:0000256" key="2">
    <source>
        <dbReference type="SAM" id="SignalP"/>
    </source>
</evidence>
<dbReference type="Proteomes" id="UP000634136">
    <property type="component" value="Unassembled WGS sequence"/>
</dbReference>
<name>A0A834XA96_9FABA</name>
<comment type="caution">
    <text evidence="4">The sequence shown here is derived from an EMBL/GenBank/DDBJ whole genome shotgun (WGS) entry which is preliminary data.</text>
</comment>
<keyword evidence="5" id="KW-1185">Reference proteome</keyword>
<sequence>MGACVSSFRMTIATLWRHCLLLINSTPTKAALMCKTKYLTRPPIIEEFMETLAHSEAHIIGVYGLKDAIQDRFIPKLLTRIDRDKVFDVILTVTVTNKCDVKKIQDEIAGQLGFNFDNKSMGQRASEVFNFNKKSKGERASELLDRIKAENKILIILLDLYKAVDLVRPSIVVVAVLLSPSSSSSQVASHNSVMGDVVASLRMTFAALWRLLRYNSTPKEDPDDYYVKRRRSRRAKTNNSNYIRMPILDDFMNALAIPQTHLIGVCGSNNDVKHSFIPKVLRRIDRDKAFDVVLSVTVKRNTDVKQIQNEIAGQLGFNFNKKSKGERACELLDRIRQEKNILIMLLHVYKALDLGEIGIPFGEHHEGCKILISSSDLEMFHC</sequence>
<protein>
    <submittedName>
        <fullName evidence="4">Putative disease resistance protein</fullName>
    </submittedName>
</protein>
<dbReference type="PANTHER" id="PTHR33463:SF209">
    <property type="entry name" value="DISEASE RESISTANCE PROTEIN RPS2-LIKE"/>
    <property type="match status" value="1"/>
</dbReference>
<dbReference type="EMBL" id="JAAIUW010000002">
    <property type="protein sequence ID" value="KAF7840379.1"/>
    <property type="molecule type" value="Genomic_DNA"/>
</dbReference>
<evidence type="ECO:0000256" key="1">
    <source>
        <dbReference type="ARBA" id="ARBA00022821"/>
    </source>
</evidence>